<name>A0AAN9UTH3_9PEZI</name>
<comment type="caution">
    <text evidence="2">The sequence shown here is derived from an EMBL/GenBank/DDBJ whole genome shotgun (WGS) entry which is preliminary data.</text>
</comment>
<reference evidence="2 3" key="1">
    <citation type="submission" date="2024-02" db="EMBL/GenBank/DDBJ databases">
        <title>De novo assembly and annotation of 12 fungi associated with fruit tree decline syndrome in Ontario, Canada.</title>
        <authorList>
            <person name="Sulman M."/>
            <person name="Ellouze W."/>
            <person name="Ilyukhin E."/>
        </authorList>
    </citation>
    <scope>NUCLEOTIDE SEQUENCE [LARGE SCALE GENOMIC DNA]</scope>
    <source>
        <strain evidence="2 3">M11/M66-122</strain>
    </source>
</reference>
<evidence type="ECO:0000256" key="1">
    <source>
        <dbReference type="SAM" id="MobiDB-lite"/>
    </source>
</evidence>
<evidence type="ECO:0000313" key="2">
    <source>
        <dbReference type="EMBL" id="KAK7753091.1"/>
    </source>
</evidence>
<keyword evidence="3" id="KW-1185">Reference proteome</keyword>
<gene>
    <name evidence="2" type="ORF">SLS62_005041</name>
</gene>
<accession>A0AAN9UTH3</accession>
<dbReference type="AlphaFoldDB" id="A0AAN9UTH3"/>
<proteinExistence type="predicted"/>
<organism evidence="2 3">
    <name type="scientific">Diatrype stigma</name>
    <dbReference type="NCBI Taxonomy" id="117547"/>
    <lineage>
        <taxon>Eukaryota</taxon>
        <taxon>Fungi</taxon>
        <taxon>Dikarya</taxon>
        <taxon>Ascomycota</taxon>
        <taxon>Pezizomycotina</taxon>
        <taxon>Sordariomycetes</taxon>
        <taxon>Xylariomycetidae</taxon>
        <taxon>Xylariales</taxon>
        <taxon>Diatrypaceae</taxon>
        <taxon>Diatrype</taxon>
    </lineage>
</organism>
<sequence length="445" mass="51365">MSSAARPPSPSPPQSPTRSIPSTVDEEYEGDDKTPCDPIAMFEHYQIRMGDGWTIGDRTFERQPIHKRRRIDAPYPRMINHTYRALSGLNGLQIGNETPINLAAMDIACEHVWKSLHDNVRQHVIVPPPNGPSLWSGNEKDINEIYRKMELPEHRDMDKEYRFYPEIKKHPWIIWPLWVEDDYGKDYITVLIYSQPHEHDVHRLQKGGTRTYHGALRTDSHCSPQPPIFTQVVAYTIIDPRRSIYGTGKPGADKDTRPRCDFPKTRTRRVEDALRDLLQHAGYDLSLVPLRRTKRCGKTGAIVPLTEDEIESPMTITHCSAMRWQDCTSAERCFATVKELLERIVPWHLAADKYKAPLAVFSHLRQWVNPYQFRVEMTGICAWALMGTLDYDARIVVERIPDEDIPVVQDGERRRLPPHELVGPENQPPLAEPDWTFQSDFRSIV</sequence>
<evidence type="ECO:0000313" key="3">
    <source>
        <dbReference type="Proteomes" id="UP001320420"/>
    </source>
</evidence>
<feature type="region of interest" description="Disordered" evidence="1">
    <location>
        <begin position="1"/>
        <end position="36"/>
    </location>
</feature>
<dbReference type="EMBL" id="JAKJXP020000032">
    <property type="protein sequence ID" value="KAK7753091.1"/>
    <property type="molecule type" value="Genomic_DNA"/>
</dbReference>
<protein>
    <submittedName>
        <fullName evidence="2">Uncharacterized protein</fullName>
    </submittedName>
</protein>
<dbReference type="Proteomes" id="UP001320420">
    <property type="component" value="Unassembled WGS sequence"/>
</dbReference>